<dbReference type="PROSITE" id="PS50102">
    <property type="entry name" value="RRM"/>
    <property type="match status" value="2"/>
</dbReference>
<evidence type="ECO:0000256" key="5">
    <source>
        <dbReference type="SAM" id="MobiDB-lite"/>
    </source>
</evidence>
<keyword evidence="4" id="KW-0175">Coiled coil</keyword>
<evidence type="ECO:0000256" key="1">
    <source>
        <dbReference type="ARBA" id="ARBA00022737"/>
    </source>
</evidence>
<dbReference type="OrthoDB" id="446113at2759"/>
<feature type="compositionally biased region" description="Low complexity" evidence="5">
    <location>
        <begin position="77"/>
        <end position="96"/>
    </location>
</feature>
<dbReference type="SUPFAM" id="SSF54928">
    <property type="entry name" value="RNA-binding domain, RBD"/>
    <property type="match status" value="3"/>
</dbReference>
<dbReference type="GO" id="GO:0003729">
    <property type="term" value="F:mRNA binding"/>
    <property type="evidence" value="ECO:0007669"/>
    <property type="project" value="InterPro"/>
</dbReference>
<dbReference type="FunFam" id="3.30.70.330:FF:000875">
    <property type="entry name" value="Glucose-repressible RNA binding protein"/>
    <property type="match status" value="1"/>
</dbReference>
<evidence type="ECO:0000256" key="3">
    <source>
        <dbReference type="PROSITE-ProRule" id="PRU00176"/>
    </source>
</evidence>
<feature type="domain" description="RRM" evidence="6">
    <location>
        <begin position="192"/>
        <end position="271"/>
    </location>
</feature>
<proteinExistence type="predicted"/>
<feature type="domain" description="RRM" evidence="6">
    <location>
        <begin position="360"/>
        <end position="432"/>
    </location>
</feature>
<dbReference type="InterPro" id="IPR012677">
    <property type="entry name" value="Nucleotide-bd_a/b_plait_sf"/>
</dbReference>
<dbReference type="CDD" id="cd12346">
    <property type="entry name" value="RRM3_NGR1_NAM8_like"/>
    <property type="match status" value="1"/>
</dbReference>
<feature type="region of interest" description="Disordered" evidence="5">
    <location>
        <begin position="638"/>
        <end position="670"/>
    </location>
</feature>
<keyword evidence="8" id="KW-1185">Reference proteome</keyword>
<evidence type="ECO:0000256" key="2">
    <source>
        <dbReference type="ARBA" id="ARBA00022884"/>
    </source>
</evidence>
<keyword evidence="2 3" id="KW-0694">RNA-binding</keyword>
<evidence type="ECO:0000313" key="8">
    <source>
        <dbReference type="Proteomes" id="UP000501346"/>
    </source>
</evidence>
<dbReference type="CDD" id="cd12613">
    <property type="entry name" value="RRM2_NGR1_NAM8_like"/>
    <property type="match status" value="1"/>
</dbReference>
<accession>A0A6C1DPV2</accession>
<dbReference type="Proteomes" id="UP000501346">
    <property type="component" value="Chromosome ScII"/>
</dbReference>
<dbReference type="InterPro" id="IPR050825">
    <property type="entry name" value="RBM42_RBP45_47-like"/>
</dbReference>
<organism evidence="7 8">
    <name type="scientific">Saccharomyces pastorianus</name>
    <name type="common">Lager yeast</name>
    <name type="synonym">Saccharomyces cerevisiae x Saccharomyces eubayanus</name>
    <dbReference type="NCBI Taxonomy" id="27292"/>
    <lineage>
        <taxon>Eukaryota</taxon>
        <taxon>Fungi</taxon>
        <taxon>Dikarya</taxon>
        <taxon>Ascomycota</taxon>
        <taxon>Saccharomycotina</taxon>
        <taxon>Saccharomycetes</taxon>
        <taxon>Saccharomycetales</taxon>
        <taxon>Saccharomycetaceae</taxon>
        <taxon>Saccharomyces</taxon>
    </lineage>
</organism>
<dbReference type="AlphaFoldDB" id="A0A6C1DPV2"/>
<keyword evidence="1" id="KW-0677">Repeat</keyword>
<name>A0A6C1DPV2_SACPS</name>
<dbReference type="SMART" id="SM00360">
    <property type="entry name" value="RRM"/>
    <property type="match status" value="3"/>
</dbReference>
<feature type="compositionally biased region" description="Low complexity" evidence="5">
    <location>
        <begin position="643"/>
        <end position="654"/>
    </location>
</feature>
<dbReference type="PANTHER" id="PTHR47640:SF10">
    <property type="entry name" value="TRNA SELENOCYSTEINE 1-ASSOCIATED PROTEIN 1-RELATED"/>
    <property type="match status" value="1"/>
</dbReference>
<dbReference type="Pfam" id="PF00076">
    <property type="entry name" value="RRM_1"/>
    <property type="match status" value="2"/>
</dbReference>
<sequence>MMSNVANASQRQENPYIIPLPPSSTVETSTEPPRTLWMGDLDPSFDEATIEEIWSKLDKKVIVKLIRAKKNLLIPCSSTSSSNNNTSEENAENQQSASNSTDQLDNSQMININGISFIDPSTTQLHHAGYCFVEFETQKDAKFALSLNATPLPNFYSPTTNSQTNPTFKRTFRLNWASGATLQSSIPSTPEFSLFVGDLSPTATEADLLSLFQTRFKSVKTVRVMTDPLTGSSRCFGFVRFGDEDERRRALIEMSGKWFQGRALRVAYATPRNNMMLQLQEQQQQQQQLQQQHQQLDQEDNNGPLLIKTANNLIQNNSNMLPLNALHNAPPMHLNEGGISNMRVNDSLPSNTYNTDPTNTTVFVGGLVPKTTEFQLRSLFKPFGPILNVRIPNGKNCGFVKFEKRIDAEASIQGLQGFIVGGSPIRLSWGRPSSSNAKANSTIMGASQYMSSNGLRAPSAASSVDNSKQILEQYAEDKRRLFLHQQQQQQQQQDGNFSMEQMAHNNYYNYNNYDYHRNKNGSHSDLVNLQRSNVPYMQEDGALYPHQYSSPSYSLHPTGNQFSNANNNLPQFGNAMSISMQLSNGNSNKTASSMNTNPNTNMIMNSNMNMNMNVNPVPYGMGNGANMYDVSRMMTPPLNIAPNSNNSKSSIMNKHPNRNNVPPIHPSLLH</sequence>
<dbReference type="CDD" id="cd12611">
    <property type="entry name" value="RRM1_NGR1_NAM8_like"/>
    <property type="match status" value="1"/>
</dbReference>
<dbReference type="InterPro" id="IPR000504">
    <property type="entry name" value="RRM_dom"/>
</dbReference>
<reference evidence="7 8" key="1">
    <citation type="journal article" date="2019" name="BMC Genomics">
        <title>Chromosome level assembly and comparative genome analysis confirm lager-brewing yeasts originated from a single hybridization.</title>
        <authorList>
            <person name="Salazar A.N."/>
            <person name="Gorter de Vries A.R."/>
            <person name="van den Broek M."/>
            <person name="Brouwers N."/>
            <person name="de la Torre Cortes P."/>
            <person name="Kuijpers N.G.A."/>
            <person name="Daran J.G."/>
            <person name="Abeel T."/>
        </authorList>
    </citation>
    <scope>NUCLEOTIDE SEQUENCE [LARGE SCALE GENOMIC DNA]</scope>
    <source>
        <strain evidence="7 8">CBS 1483</strain>
    </source>
</reference>
<evidence type="ECO:0000256" key="4">
    <source>
        <dbReference type="SAM" id="Coils"/>
    </source>
</evidence>
<gene>
    <name evidence="7" type="primary">NGR1_1</name>
    <name evidence="7" type="ORF">GRS66_000409</name>
</gene>
<evidence type="ECO:0000259" key="6">
    <source>
        <dbReference type="PROSITE" id="PS50102"/>
    </source>
</evidence>
<feature type="compositionally biased region" description="Polar residues" evidence="5">
    <location>
        <begin position="23"/>
        <end position="32"/>
    </location>
</feature>
<dbReference type="GO" id="GO:0005829">
    <property type="term" value="C:cytosol"/>
    <property type="evidence" value="ECO:0007669"/>
    <property type="project" value="TreeGrafter"/>
</dbReference>
<dbReference type="PANTHER" id="PTHR47640">
    <property type="entry name" value="TRNA SELENOCYSTEINE 1-ASSOCIATED PROTEIN 1-RELATED-RELATED"/>
    <property type="match status" value="1"/>
</dbReference>
<dbReference type="GO" id="GO:0043488">
    <property type="term" value="P:regulation of mRNA stability"/>
    <property type="evidence" value="ECO:0007669"/>
    <property type="project" value="UniProtKB-ARBA"/>
</dbReference>
<protein>
    <submittedName>
        <fullName evidence="7">RRM</fullName>
    </submittedName>
</protein>
<evidence type="ECO:0000313" key="7">
    <source>
        <dbReference type="EMBL" id="QID78204.1"/>
    </source>
</evidence>
<dbReference type="EMBL" id="CP048984">
    <property type="protein sequence ID" value="QID78204.1"/>
    <property type="molecule type" value="Genomic_DNA"/>
</dbReference>
<dbReference type="FunFam" id="3.30.70.330:FF:000405">
    <property type="entry name" value="polyadenylate-binding protein RBP45"/>
    <property type="match status" value="1"/>
</dbReference>
<feature type="coiled-coil region" evidence="4">
    <location>
        <begin position="272"/>
        <end position="302"/>
    </location>
</feature>
<feature type="region of interest" description="Disordered" evidence="5">
    <location>
        <begin position="1"/>
        <end position="40"/>
    </location>
</feature>
<dbReference type="Gene3D" id="3.30.70.330">
    <property type="match status" value="3"/>
</dbReference>
<feature type="compositionally biased region" description="Polar residues" evidence="5">
    <location>
        <begin position="1"/>
        <end position="13"/>
    </location>
</feature>
<dbReference type="InterPro" id="IPR035979">
    <property type="entry name" value="RBD_domain_sf"/>
</dbReference>
<feature type="region of interest" description="Disordered" evidence="5">
    <location>
        <begin position="77"/>
        <end position="102"/>
    </location>
</feature>